<accession>A0A6A5T1Z4</accession>
<gene>
    <name evidence="2" type="ORF">EJ02DRAFT_440928</name>
</gene>
<organism evidence="2 3">
    <name type="scientific">Clathrospora elynae</name>
    <dbReference type="NCBI Taxonomy" id="706981"/>
    <lineage>
        <taxon>Eukaryota</taxon>
        <taxon>Fungi</taxon>
        <taxon>Dikarya</taxon>
        <taxon>Ascomycota</taxon>
        <taxon>Pezizomycotina</taxon>
        <taxon>Dothideomycetes</taxon>
        <taxon>Pleosporomycetidae</taxon>
        <taxon>Pleosporales</taxon>
        <taxon>Diademaceae</taxon>
        <taxon>Clathrospora</taxon>
    </lineage>
</organism>
<feature type="signal peptide" evidence="1">
    <location>
        <begin position="1"/>
        <end position="23"/>
    </location>
</feature>
<protein>
    <recommendedName>
        <fullName evidence="4">GH16 domain-containing protein</fullName>
    </recommendedName>
</protein>
<dbReference type="PANTHER" id="PTHR10963:SF24">
    <property type="entry name" value="GLYCOSIDASE C21B10.07-RELATED"/>
    <property type="match status" value="1"/>
</dbReference>
<sequence>MRSTISTAAMLATLLSLVVLSSAHDDNSTQYTLTDDLSYKNFFSAFDFFDGPDPTQGFVQYQNQTSAVDKNLVGYLEDTQSVFMGVDYTTKDPAGRASVRLESKKSWNQGLYLPANWLLSSSAAWPQGSEIDFLEGVNDYDSNTVTLHTTKGCMVDNSTSSSSGSGMSDHLNLPFSGTMATGDCDIAPPNQDKKVGCSIHAPKALFVTTQTGSGGTATAQDFAYPSYGTDFNKAGGGVYTMEWTSTSISFTKHFDSNISTTTTSPDPSIWSTPMARFDGADCDFTERFENLKIIFNTAFCGEWAGKEWDKSCAKKTGVSTCEAYVCDNPAAFTEAYWEAAGLKWFQKVICIYDFIF</sequence>
<evidence type="ECO:0000256" key="1">
    <source>
        <dbReference type="SAM" id="SignalP"/>
    </source>
</evidence>
<dbReference type="OrthoDB" id="192832at2759"/>
<dbReference type="InterPro" id="IPR013320">
    <property type="entry name" value="ConA-like_dom_sf"/>
</dbReference>
<reference evidence="2" key="1">
    <citation type="journal article" date="2020" name="Stud. Mycol.">
        <title>101 Dothideomycetes genomes: a test case for predicting lifestyles and emergence of pathogens.</title>
        <authorList>
            <person name="Haridas S."/>
            <person name="Albert R."/>
            <person name="Binder M."/>
            <person name="Bloem J."/>
            <person name="Labutti K."/>
            <person name="Salamov A."/>
            <person name="Andreopoulos B."/>
            <person name="Baker S."/>
            <person name="Barry K."/>
            <person name="Bills G."/>
            <person name="Bluhm B."/>
            <person name="Cannon C."/>
            <person name="Castanera R."/>
            <person name="Culley D."/>
            <person name="Daum C."/>
            <person name="Ezra D."/>
            <person name="Gonzalez J."/>
            <person name="Henrissat B."/>
            <person name="Kuo A."/>
            <person name="Liang C."/>
            <person name="Lipzen A."/>
            <person name="Lutzoni F."/>
            <person name="Magnuson J."/>
            <person name="Mondo S."/>
            <person name="Nolan M."/>
            <person name="Ohm R."/>
            <person name="Pangilinan J."/>
            <person name="Park H.-J."/>
            <person name="Ramirez L."/>
            <person name="Alfaro M."/>
            <person name="Sun H."/>
            <person name="Tritt A."/>
            <person name="Yoshinaga Y."/>
            <person name="Zwiers L.-H."/>
            <person name="Turgeon B."/>
            <person name="Goodwin S."/>
            <person name="Spatafora J."/>
            <person name="Crous P."/>
            <person name="Grigoriev I."/>
        </authorList>
    </citation>
    <scope>NUCLEOTIDE SEQUENCE</scope>
    <source>
        <strain evidence="2">CBS 161.51</strain>
    </source>
</reference>
<dbReference type="SUPFAM" id="SSF49899">
    <property type="entry name" value="Concanavalin A-like lectins/glucanases"/>
    <property type="match status" value="1"/>
</dbReference>
<dbReference type="PANTHER" id="PTHR10963">
    <property type="entry name" value="GLYCOSYL HYDROLASE-RELATED"/>
    <property type="match status" value="1"/>
</dbReference>
<dbReference type="EMBL" id="ML976002">
    <property type="protein sequence ID" value="KAF1946651.1"/>
    <property type="molecule type" value="Genomic_DNA"/>
</dbReference>
<evidence type="ECO:0008006" key="4">
    <source>
        <dbReference type="Google" id="ProtNLM"/>
    </source>
</evidence>
<dbReference type="Proteomes" id="UP000800038">
    <property type="component" value="Unassembled WGS sequence"/>
</dbReference>
<name>A0A6A5T1Z4_9PLEO</name>
<keyword evidence="3" id="KW-1185">Reference proteome</keyword>
<dbReference type="AlphaFoldDB" id="A0A6A5T1Z4"/>
<dbReference type="Pfam" id="PF26113">
    <property type="entry name" value="GH16_XgeA"/>
    <property type="match status" value="1"/>
</dbReference>
<evidence type="ECO:0000313" key="3">
    <source>
        <dbReference type="Proteomes" id="UP000800038"/>
    </source>
</evidence>
<keyword evidence="1" id="KW-0732">Signal</keyword>
<proteinExistence type="predicted"/>
<dbReference type="Gene3D" id="2.60.120.200">
    <property type="match status" value="1"/>
</dbReference>
<evidence type="ECO:0000313" key="2">
    <source>
        <dbReference type="EMBL" id="KAF1946651.1"/>
    </source>
</evidence>
<dbReference type="InterPro" id="IPR050546">
    <property type="entry name" value="Glycosyl_Hydrlase_16"/>
</dbReference>
<feature type="chain" id="PRO_5025397154" description="GH16 domain-containing protein" evidence="1">
    <location>
        <begin position="24"/>
        <end position="356"/>
    </location>
</feature>
<dbReference type="GO" id="GO:0009251">
    <property type="term" value="P:glucan catabolic process"/>
    <property type="evidence" value="ECO:0007669"/>
    <property type="project" value="TreeGrafter"/>
</dbReference>